<name>A0A6A6DZZ5_9PEZI</name>
<dbReference type="PROSITE" id="PS00623">
    <property type="entry name" value="GMC_OXRED_1"/>
    <property type="match status" value="1"/>
</dbReference>
<dbReference type="PROSITE" id="PS00624">
    <property type="entry name" value="GMC_OXRED_2"/>
    <property type="match status" value="1"/>
</dbReference>
<dbReference type="InterPro" id="IPR012132">
    <property type="entry name" value="GMC_OxRdtase"/>
</dbReference>
<evidence type="ECO:0000259" key="5">
    <source>
        <dbReference type="PROSITE" id="PS00624"/>
    </source>
</evidence>
<dbReference type="PANTHER" id="PTHR11552:SF115">
    <property type="entry name" value="DEHYDROGENASE XPTC-RELATED"/>
    <property type="match status" value="1"/>
</dbReference>
<dbReference type="OrthoDB" id="269227at2759"/>
<dbReference type="SUPFAM" id="SSF51905">
    <property type="entry name" value="FAD/NAD(P)-binding domain"/>
    <property type="match status" value="1"/>
</dbReference>
<comment type="similarity">
    <text evidence="1 3">Belongs to the GMC oxidoreductase family.</text>
</comment>
<evidence type="ECO:0000313" key="7">
    <source>
        <dbReference type="Proteomes" id="UP000800200"/>
    </source>
</evidence>
<gene>
    <name evidence="6" type="ORF">K469DRAFT_739614</name>
</gene>
<dbReference type="Proteomes" id="UP000800200">
    <property type="component" value="Unassembled WGS sequence"/>
</dbReference>
<dbReference type="PIRSF" id="PIRSF000137">
    <property type="entry name" value="Alcohol_oxidase"/>
    <property type="match status" value="1"/>
</dbReference>
<proteinExistence type="inferred from homology"/>
<keyword evidence="7" id="KW-1185">Reference proteome</keyword>
<dbReference type="Gene3D" id="3.50.50.60">
    <property type="entry name" value="FAD/NAD(P)-binding domain"/>
    <property type="match status" value="2"/>
</dbReference>
<dbReference type="InterPro" id="IPR036188">
    <property type="entry name" value="FAD/NAD-bd_sf"/>
</dbReference>
<evidence type="ECO:0000256" key="3">
    <source>
        <dbReference type="RuleBase" id="RU003968"/>
    </source>
</evidence>
<dbReference type="AlphaFoldDB" id="A0A6A6DZZ5"/>
<organism evidence="6 7">
    <name type="scientific">Zopfia rhizophila CBS 207.26</name>
    <dbReference type="NCBI Taxonomy" id="1314779"/>
    <lineage>
        <taxon>Eukaryota</taxon>
        <taxon>Fungi</taxon>
        <taxon>Dikarya</taxon>
        <taxon>Ascomycota</taxon>
        <taxon>Pezizomycotina</taxon>
        <taxon>Dothideomycetes</taxon>
        <taxon>Dothideomycetes incertae sedis</taxon>
        <taxon>Zopfiaceae</taxon>
        <taxon>Zopfia</taxon>
    </lineage>
</organism>
<sequence>MSSVQLESGSEAAYLKLRPVIETNVKAEDQVEEEYDYVVAGGGTAGLTIGDRLSADGKYSVLIIEYGSLGMDSSRQFEIPSVPQPGLNNRQIRVIVGKLVGGSSAINGLQFFRGTKEEYDLWVEVDGRGSAWDWKGMLPYFKRGIHFIPPLDYPAKDFNITWAFFHPTTMDPKYYTRSYARTRHWDGINRPNYSLLIHSKVTKILFDEDHATGLNFIAVDSNSSQFSTVKARKEVILATGTIHTPQILQLSGIGPADLLKQANITPKVGLPGVGANFQDHGYTRGSQFTWTVQPPPPNITQLGDPATGLTSDLGAIIGLPVITPNKTEILAKKFEDQDPAAYLPNNTHPTVMVGYRVQKNIINKSPSFVSAQQHPMSRGTVYIDRKNPTAEPIVDYRAFNNPIDIEVTIEMTKFIRRYMDLSAFAPYQPKETRSGVSFSTDTQLEDWIRRQCIPSVYYPVGTAAKMPRELRGVVDEELLVYGVKGLSVVDASMMLIIPGCPTVMTEYAIAEKAVDYIKEGTQS</sequence>
<protein>
    <submittedName>
        <fullName evidence="6">GMC oxidoreductase</fullName>
    </submittedName>
</protein>
<keyword evidence="2 3" id="KW-0274">FAD</keyword>
<dbReference type="SUPFAM" id="SSF54373">
    <property type="entry name" value="FAD-linked reductases, C-terminal domain"/>
    <property type="match status" value="1"/>
</dbReference>
<dbReference type="Pfam" id="PF00732">
    <property type="entry name" value="GMC_oxred_N"/>
    <property type="match status" value="2"/>
</dbReference>
<feature type="domain" description="Glucose-methanol-choline oxidoreductase N-terminal" evidence="5">
    <location>
        <begin position="240"/>
        <end position="254"/>
    </location>
</feature>
<evidence type="ECO:0000313" key="6">
    <source>
        <dbReference type="EMBL" id="KAF2183788.1"/>
    </source>
</evidence>
<reference evidence="6" key="1">
    <citation type="journal article" date="2020" name="Stud. Mycol.">
        <title>101 Dothideomycetes genomes: a test case for predicting lifestyles and emergence of pathogens.</title>
        <authorList>
            <person name="Haridas S."/>
            <person name="Albert R."/>
            <person name="Binder M."/>
            <person name="Bloem J."/>
            <person name="Labutti K."/>
            <person name="Salamov A."/>
            <person name="Andreopoulos B."/>
            <person name="Baker S."/>
            <person name="Barry K."/>
            <person name="Bills G."/>
            <person name="Bluhm B."/>
            <person name="Cannon C."/>
            <person name="Castanera R."/>
            <person name="Culley D."/>
            <person name="Daum C."/>
            <person name="Ezra D."/>
            <person name="Gonzalez J."/>
            <person name="Henrissat B."/>
            <person name="Kuo A."/>
            <person name="Liang C."/>
            <person name="Lipzen A."/>
            <person name="Lutzoni F."/>
            <person name="Magnuson J."/>
            <person name="Mondo S."/>
            <person name="Nolan M."/>
            <person name="Ohm R."/>
            <person name="Pangilinan J."/>
            <person name="Park H.-J."/>
            <person name="Ramirez L."/>
            <person name="Alfaro M."/>
            <person name="Sun H."/>
            <person name="Tritt A."/>
            <person name="Yoshinaga Y."/>
            <person name="Zwiers L.-H."/>
            <person name="Turgeon B."/>
            <person name="Goodwin S."/>
            <person name="Spatafora J."/>
            <person name="Crous P."/>
            <person name="Grigoriev I."/>
        </authorList>
    </citation>
    <scope>NUCLEOTIDE SEQUENCE</scope>
    <source>
        <strain evidence="6">CBS 207.26</strain>
    </source>
</reference>
<evidence type="ECO:0000256" key="2">
    <source>
        <dbReference type="PIRSR" id="PIRSR000137-2"/>
    </source>
</evidence>
<comment type="cofactor">
    <cofactor evidence="2">
        <name>FAD</name>
        <dbReference type="ChEBI" id="CHEBI:57692"/>
    </cofactor>
</comment>
<dbReference type="Pfam" id="PF05199">
    <property type="entry name" value="GMC_oxred_C"/>
    <property type="match status" value="1"/>
</dbReference>
<dbReference type="GO" id="GO:0016614">
    <property type="term" value="F:oxidoreductase activity, acting on CH-OH group of donors"/>
    <property type="evidence" value="ECO:0007669"/>
    <property type="project" value="InterPro"/>
</dbReference>
<dbReference type="InterPro" id="IPR007867">
    <property type="entry name" value="GMC_OxRtase_C"/>
</dbReference>
<evidence type="ECO:0000259" key="4">
    <source>
        <dbReference type="PROSITE" id="PS00623"/>
    </source>
</evidence>
<evidence type="ECO:0000256" key="1">
    <source>
        <dbReference type="ARBA" id="ARBA00010790"/>
    </source>
</evidence>
<feature type="binding site" evidence="2">
    <location>
        <position position="201"/>
    </location>
    <ligand>
        <name>FAD</name>
        <dbReference type="ChEBI" id="CHEBI:57692"/>
    </ligand>
</feature>
<dbReference type="GO" id="GO:0050660">
    <property type="term" value="F:flavin adenine dinucleotide binding"/>
    <property type="evidence" value="ECO:0007669"/>
    <property type="project" value="InterPro"/>
</dbReference>
<accession>A0A6A6DZZ5</accession>
<dbReference type="PANTHER" id="PTHR11552">
    <property type="entry name" value="GLUCOSE-METHANOL-CHOLINE GMC OXIDOREDUCTASE"/>
    <property type="match status" value="1"/>
</dbReference>
<dbReference type="InterPro" id="IPR000172">
    <property type="entry name" value="GMC_OxRdtase_N"/>
</dbReference>
<keyword evidence="3" id="KW-0285">Flavoprotein</keyword>
<dbReference type="Gene3D" id="3.30.560.10">
    <property type="entry name" value="Glucose Oxidase, domain 3"/>
    <property type="match status" value="1"/>
</dbReference>
<dbReference type="EMBL" id="ML994640">
    <property type="protein sequence ID" value="KAF2183788.1"/>
    <property type="molecule type" value="Genomic_DNA"/>
</dbReference>
<dbReference type="GO" id="GO:0044550">
    <property type="term" value="P:secondary metabolite biosynthetic process"/>
    <property type="evidence" value="ECO:0007669"/>
    <property type="project" value="TreeGrafter"/>
</dbReference>
<feature type="domain" description="Glucose-methanol-choline oxidoreductase N-terminal" evidence="4">
    <location>
        <begin position="97"/>
        <end position="120"/>
    </location>
</feature>